<dbReference type="Proteomes" id="UP000774958">
    <property type="component" value="Unassembled WGS sequence"/>
</dbReference>
<proteinExistence type="inferred from homology"/>
<keyword evidence="2" id="KW-0229">DNA integration</keyword>
<feature type="domain" description="Tyr recombinase" evidence="4">
    <location>
        <begin position="231"/>
        <end position="425"/>
    </location>
</feature>
<reference evidence="5 6" key="1">
    <citation type="submission" date="2021-09" db="EMBL/GenBank/DDBJ databases">
        <title>Aeromonas schubertii isolated from Asian sea bass.</title>
        <authorList>
            <person name="Pinpimai K."/>
        </authorList>
    </citation>
    <scope>NUCLEOTIDE SEQUENCE [LARGE SCALE GENOMIC DNA]</scope>
    <source>
        <strain evidence="5 6">CHULA2021a</strain>
    </source>
</reference>
<evidence type="ECO:0000256" key="1">
    <source>
        <dbReference type="ARBA" id="ARBA00008857"/>
    </source>
</evidence>
<dbReference type="InterPro" id="IPR002104">
    <property type="entry name" value="Integrase_catalytic"/>
</dbReference>
<organism evidence="5 6">
    <name type="scientific">Aeromonas schubertii</name>
    <dbReference type="NCBI Taxonomy" id="652"/>
    <lineage>
        <taxon>Bacteria</taxon>
        <taxon>Pseudomonadati</taxon>
        <taxon>Pseudomonadota</taxon>
        <taxon>Gammaproteobacteria</taxon>
        <taxon>Aeromonadales</taxon>
        <taxon>Aeromonadaceae</taxon>
        <taxon>Aeromonas</taxon>
    </lineage>
</organism>
<dbReference type="PROSITE" id="PS51898">
    <property type="entry name" value="TYR_RECOMBINASE"/>
    <property type="match status" value="1"/>
</dbReference>
<dbReference type="InterPro" id="IPR038488">
    <property type="entry name" value="Integrase_DNA-bd_sf"/>
</dbReference>
<evidence type="ECO:0000256" key="3">
    <source>
        <dbReference type="ARBA" id="ARBA00023172"/>
    </source>
</evidence>
<keyword evidence="3" id="KW-0233">DNA recombination</keyword>
<evidence type="ECO:0000313" key="6">
    <source>
        <dbReference type="Proteomes" id="UP000774958"/>
    </source>
</evidence>
<dbReference type="Gene3D" id="1.10.443.10">
    <property type="entry name" value="Intergrase catalytic core"/>
    <property type="match status" value="1"/>
</dbReference>
<comment type="similarity">
    <text evidence="1">Belongs to the 'phage' integrase family.</text>
</comment>
<dbReference type="InterPro" id="IPR011010">
    <property type="entry name" value="DNA_brk_join_enz"/>
</dbReference>
<dbReference type="SUPFAM" id="SSF56349">
    <property type="entry name" value="DNA breaking-rejoining enzymes"/>
    <property type="match status" value="1"/>
</dbReference>
<dbReference type="Pfam" id="PF13356">
    <property type="entry name" value="Arm-DNA-bind_3"/>
    <property type="match status" value="1"/>
</dbReference>
<evidence type="ECO:0000259" key="4">
    <source>
        <dbReference type="PROSITE" id="PS51898"/>
    </source>
</evidence>
<dbReference type="PANTHER" id="PTHR30629">
    <property type="entry name" value="PROPHAGE INTEGRASE"/>
    <property type="match status" value="1"/>
</dbReference>
<protein>
    <submittedName>
        <fullName evidence="5">Site-specific integrase</fullName>
    </submittedName>
</protein>
<dbReference type="InterPro" id="IPR050808">
    <property type="entry name" value="Phage_Integrase"/>
</dbReference>
<dbReference type="RefSeq" id="WP_224163615.1">
    <property type="nucleotide sequence ID" value="NZ_JAIRBT010000035.1"/>
</dbReference>
<dbReference type="InterPro" id="IPR025166">
    <property type="entry name" value="Integrase_DNA_bind_dom"/>
</dbReference>
<dbReference type="EMBL" id="JAIRBT010000035">
    <property type="protein sequence ID" value="MBZ6068133.1"/>
    <property type="molecule type" value="Genomic_DNA"/>
</dbReference>
<name>A0ABS7VGQ2_9GAMM</name>
<dbReference type="PANTHER" id="PTHR30629:SF2">
    <property type="entry name" value="PROPHAGE INTEGRASE INTS-RELATED"/>
    <property type="match status" value="1"/>
</dbReference>
<dbReference type="CDD" id="cd00796">
    <property type="entry name" value="INT_Rci_Hp1_C"/>
    <property type="match status" value="1"/>
</dbReference>
<dbReference type="InterPro" id="IPR013762">
    <property type="entry name" value="Integrase-like_cat_sf"/>
</dbReference>
<evidence type="ECO:0000313" key="5">
    <source>
        <dbReference type="EMBL" id="MBZ6068133.1"/>
    </source>
</evidence>
<keyword evidence="6" id="KW-1185">Reference proteome</keyword>
<comment type="caution">
    <text evidence="5">The sequence shown here is derived from an EMBL/GenBank/DDBJ whole genome shotgun (WGS) entry which is preliminary data.</text>
</comment>
<accession>A0ABS7VGQ2</accession>
<evidence type="ECO:0000256" key="2">
    <source>
        <dbReference type="ARBA" id="ARBA00022908"/>
    </source>
</evidence>
<dbReference type="Gene3D" id="3.30.160.390">
    <property type="entry name" value="Integrase, DNA-binding domain"/>
    <property type="match status" value="1"/>
</dbReference>
<gene>
    <name evidence="5" type="ORF">LA374_18255</name>
</gene>
<sequence length="475" mass="53857">MSTIKFTKAALEALPSAPQGEQHEYRDSVVQGLRLRVGASGVKAFCVAKKKDGRFIRATLGRFPSLTIDMARAKALELLGEVAITGQNPNVVRREQSRLHVTLGEALEAYLTSRGERLKPETIKQYRSLLANFSGDWMGFSLTHISREHVEQRHRAITEGASSAWHGAALTQRKGGTGTGSKAQADGWARSLRAVWNFARDHFRDAEDRIMLPEPPTEVLSSKRLWNNVPRRNERIRAHELKRWLDAVDQVREHALEWRDDTTAAVCDALNMMLFTGLRRREVLELTWDRVSLEGGYFWIDHTKNGDPLELPITDTLLAIFRRRRHWNLKQSRFVFAGRHPESAITEPRRTIELICTATEDNANGYPALSFKLHDLRRTFSTMAELAGVGTYALKRLLNHRITQSADVTHGYIYFTADELRKPASIIEQEILKAAGRLATIENANSNLLTIFATLPEDEQRRLLLSIHNTAERGE</sequence>
<dbReference type="Pfam" id="PF00589">
    <property type="entry name" value="Phage_integrase"/>
    <property type="match status" value="1"/>
</dbReference>